<gene>
    <name evidence="2" type="ORF">MUN86_03465</name>
</gene>
<reference evidence="2" key="1">
    <citation type="submission" date="2022-04" db="EMBL/GenBank/DDBJ databases">
        <title>Hymenobacter sp. isolated from the air.</title>
        <authorList>
            <person name="Won M."/>
            <person name="Lee C.-M."/>
            <person name="Woen H.-Y."/>
            <person name="Kwon S.-W."/>
        </authorList>
    </citation>
    <scope>NUCLEOTIDE SEQUENCE</scope>
    <source>
        <strain evidence="2">5420S-77</strain>
    </source>
</reference>
<dbReference type="EMBL" id="CP095061">
    <property type="protein sequence ID" value="UOQ66985.1"/>
    <property type="molecule type" value="Genomic_DNA"/>
</dbReference>
<sequence>MRDLLLAQLDKVKKGDFPEWLIPAIVNNEKLQRTKSYESNEARAGAFVAAFVARQDWKDYLKQVDDFATISKEEVMRVANQYYGLGYAVVYKRTGKDPNTVKVVKPAITPVPVNREVASDFYKQVTSLASPELQPVFLDYKKDIQETKLASGIPVFYTRNTENNLFNLYYVLDLGTNNDPKLGLAADYLQYLGTGKYNAAQLQQEFYKLGCSFAVSSGQDRIFVSLSGLDSNMEPALQLFEALLAAPTPDAAALKNMVAGVLKSRQDAKLNKQVILSQAMVNFAKYGPKNPFTSQLSEKELKALKPEQLTALIQKIPTYEHRVLYYGPRHMLSGHANFAGMPDESLRGVQGVLSKLHKTPVKLTPVPANKDFAEQPMNSRKVYWVGYNTVQAEILFLSKGPVYDKSIVPTTSLYNEYFGGSMGSIVFQELRESKALAYSASSRFANADKAGRSSYNLSYIGTQSDKLPEAMAGMNSLLNDMPVAEANLQIAKNAIRNSIATERITKSDILFSYERAKRLGLDYDLRRDVYEQTPNMSFADLQKFQQARVKGQNQTILVIGSKDRLNFKELAKYGQLQQLTLKEIFGY</sequence>
<dbReference type="Pfam" id="PF05193">
    <property type="entry name" value="Peptidase_M16_C"/>
    <property type="match status" value="1"/>
</dbReference>
<dbReference type="InterPro" id="IPR007863">
    <property type="entry name" value="Peptidase_M16_C"/>
</dbReference>
<dbReference type="Gene3D" id="3.30.830.10">
    <property type="entry name" value="Metalloenzyme, LuxS/M16 peptidase-like"/>
    <property type="match status" value="3"/>
</dbReference>
<protein>
    <submittedName>
        <fullName evidence="2">Insulinase family protein</fullName>
    </submittedName>
</protein>
<feature type="domain" description="Peptidase M16 C-terminal" evidence="1">
    <location>
        <begin position="350"/>
        <end position="481"/>
    </location>
</feature>
<dbReference type="Proteomes" id="UP000830401">
    <property type="component" value="Chromosome"/>
</dbReference>
<dbReference type="InterPro" id="IPR011249">
    <property type="entry name" value="Metalloenz_LuxS/M16"/>
</dbReference>
<keyword evidence="3" id="KW-1185">Reference proteome</keyword>
<proteinExistence type="predicted"/>
<evidence type="ECO:0000259" key="1">
    <source>
        <dbReference type="Pfam" id="PF05193"/>
    </source>
</evidence>
<dbReference type="SUPFAM" id="SSF63411">
    <property type="entry name" value="LuxS/MPP-like metallohydrolase"/>
    <property type="match status" value="3"/>
</dbReference>
<organism evidence="2 3">
    <name type="scientific">Hymenobacter volaticus</name>
    <dbReference type="NCBI Taxonomy" id="2932254"/>
    <lineage>
        <taxon>Bacteria</taxon>
        <taxon>Pseudomonadati</taxon>
        <taxon>Bacteroidota</taxon>
        <taxon>Cytophagia</taxon>
        <taxon>Cytophagales</taxon>
        <taxon>Hymenobacteraceae</taxon>
        <taxon>Hymenobacter</taxon>
    </lineage>
</organism>
<accession>A0ABY4G7V8</accession>
<name>A0ABY4G7V8_9BACT</name>
<dbReference type="RefSeq" id="WP_245121790.1">
    <property type="nucleotide sequence ID" value="NZ_CP095061.1"/>
</dbReference>
<evidence type="ECO:0000313" key="2">
    <source>
        <dbReference type="EMBL" id="UOQ66985.1"/>
    </source>
</evidence>
<evidence type="ECO:0000313" key="3">
    <source>
        <dbReference type="Proteomes" id="UP000830401"/>
    </source>
</evidence>